<organism evidence="4 5">
    <name type="scientific">Dolosigranulum pigrum</name>
    <dbReference type="NCBI Taxonomy" id="29394"/>
    <lineage>
        <taxon>Bacteria</taxon>
        <taxon>Bacillati</taxon>
        <taxon>Bacillota</taxon>
        <taxon>Bacilli</taxon>
        <taxon>Lactobacillales</taxon>
        <taxon>Carnobacteriaceae</taxon>
        <taxon>Dolosigranulum</taxon>
    </lineage>
</organism>
<dbReference type="CDD" id="cd06529">
    <property type="entry name" value="S24_LexA-like"/>
    <property type="match status" value="1"/>
</dbReference>
<dbReference type="SMART" id="SM00530">
    <property type="entry name" value="HTH_XRE"/>
    <property type="match status" value="1"/>
</dbReference>
<dbReference type="SUPFAM" id="SSF47413">
    <property type="entry name" value="lambda repressor-like DNA-binding domains"/>
    <property type="match status" value="1"/>
</dbReference>
<dbReference type="Proteomes" id="UP000190409">
    <property type="component" value="Unassembled WGS sequence"/>
</dbReference>
<dbReference type="Pfam" id="PF00717">
    <property type="entry name" value="Peptidase_S24"/>
    <property type="match status" value="1"/>
</dbReference>
<reference evidence="4 5" key="1">
    <citation type="submission" date="2017-01" db="EMBL/GenBank/DDBJ databases">
        <title>Complete Genome Sequence of Dolosigranulum pigrum isolated from a Patient with interstitial lung disease.</title>
        <authorList>
            <person name="Mukhopadhyay R."/>
            <person name="Joaquin J."/>
            <person name="Hogue R."/>
            <person name="Fitzgerald S."/>
            <person name="Jospin G."/>
            <person name="Eisen J.A."/>
            <person name="Chaturvedi V."/>
        </authorList>
    </citation>
    <scope>NUCLEOTIDE SEQUENCE [LARGE SCALE GENOMIC DNA]</scope>
    <source>
        <strain evidence="4 5">15S00348</strain>
    </source>
</reference>
<dbReference type="InterPro" id="IPR010982">
    <property type="entry name" value="Lambda_DNA-bd_dom_sf"/>
</dbReference>
<evidence type="ECO:0000259" key="1">
    <source>
        <dbReference type="PROSITE" id="PS50943"/>
    </source>
</evidence>
<dbReference type="CDD" id="cd00093">
    <property type="entry name" value="HTH_XRE"/>
    <property type="match status" value="1"/>
</dbReference>
<evidence type="ECO:0000313" key="4">
    <source>
        <dbReference type="EMBL" id="OOL82163.1"/>
    </source>
</evidence>
<dbReference type="InterPro" id="IPR036286">
    <property type="entry name" value="LexA/Signal_pep-like_sf"/>
</dbReference>
<dbReference type="GO" id="GO:0003677">
    <property type="term" value="F:DNA binding"/>
    <property type="evidence" value="ECO:0007669"/>
    <property type="project" value="InterPro"/>
</dbReference>
<sequence length="207" mass="23109">MRSNNEIMDILDKAKEEKGMSISEIARRLGMAKSAISRYFNRTREFPLDRIDDIAQIFNLEASYILGFEFPSNSSEITVSFANIPVLGEIACGEPIDAEENISEYRSVAKDRLPSGKVFYLQAKGNSMEPRIPNGSYVLCREQPDVENGEIAAVLVNGDEEATLKKVIKQNDMILLQALNEEYAPYIVDSSNPARIIGKAIQVETKL</sequence>
<name>A0A1S8KRA5_9LACT</name>
<dbReference type="EMBL" id="MUYF01000003">
    <property type="protein sequence ID" value="OOL81966.1"/>
    <property type="molecule type" value="Genomic_DNA"/>
</dbReference>
<evidence type="ECO:0000313" key="2">
    <source>
        <dbReference type="EMBL" id="OOL81966.1"/>
    </source>
</evidence>
<dbReference type="PANTHER" id="PTHR33516">
    <property type="entry name" value="LEXA REPRESSOR"/>
    <property type="match status" value="1"/>
</dbReference>
<evidence type="ECO:0000313" key="5">
    <source>
        <dbReference type="Proteomes" id="UP000190409"/>
    </source>
</evidence>
<dbReference type="PROSITE" id="PS50943">
    <property type="entry name" value="HTH_CROC1"/>
    <property type="match status" value="1"/>
</dbReference>
<dbReference type="Gene3D" id="2.10.109.10">
    <property type="entry name" value="Umud Fragment, subunit A"/>
    <property type="match status" value="1"/>
</dbReference>
<dbReference type="AlphaFoldDB" id="A0A1S8KRA5"/>
<dbReference type="EMBL" id="MUYF01000003">
    <property type="protein sequence ID" value="OOL81976.1"/>
    <property type="molecule type" value="Genomic_DNA"/>
</dbReference>
<proteinExistence type="predicted"/>
<dbReference type="PANTHER" id="PTHR33516:SF2">
    <property type="entry name" value="LEXA REPRESSOR-RELATED"/>
    <property type="match status" value="1"/>
</dbReference>
<dbReference type="InterPro" id="IPR015927">
    <property type="entry name" value="Peptidase_S24_S26A/B/C"/>
</dbReference>
<dbReference type="InterPro" id="IPR039418">
    <property type="entry name" value="LexA-like"/>
</dbReference>
<dbReference type="SUPFAM" id="SSF51306">
    <property type="entry name" value="LexA/Signal peptidase"/>
    <property type="match status" value="1"/>
</dbReference>
<dbReference type="Gene3D" id="1.10.260.40">
    <property type="entry name" value="lambda repressor-like DNA-binding domains"/>
    <property type="match status" value="1"/>
</dbReference>
<dbReference type="InterPro" id="IPR001387">
    <property type="entry name" value="Cro/C1-type_HTH"/>
</dbReference>
<evidence type="ECO:0000313" key="3">
    <source>
        <dbReference type="EMBL" id="OOL81976.1"/>
    </source>
</evidence>
<dbReference type="Pfam" id="PF01381">
    <property type="entry name" value="HTH_3"/>
    <property type="match status" value="1"/>
</dbReference>
<dbReference type="EMBL" id="MUYF01000001">
    <property type="protein sequence ID" value="OOL82163.1"/>
    <property type="molecule type" value="Genomic_DNA"/>
</dbReference>
<comment type="caution">
    <text evidence="4">The sequence shown here is derived from an EMBL/GenBank/DDBJ whole genome shotgun (WGS) entry which is preliminary data.</text>
</comment>
<feature type="domain" description="HTH cro/C1-type" evidence="1">
    <location>
        <begin position="11"/>
        <end position="65"/>
    </location>
</feature>
<dbReference type="InterPro" id="IPR050077">
    <property type="entry name" value="LexA_repressor"/>
</dbReference>
<protein>
    <submittedName>
        <fullName evidence="4">XRE family transcriptional regulator</fullName>
    </submittedName>
</protein>
<accession>A0A1S8KRA5</accession>
<gene>
    <name evidence="4" type="ORF">BWX42_00070</name>
    <name evidence="2" type="ORF">BWX42_09965</name>
    <name evidence="3" type="ORF">BWX42_10035</name>
</gene>